<dbReference type="Proteomes" id="UP000327439">
    <property type="component" value="Chromosome A03"/>
</dbReference>
<sequence>MWYSPLYHAMRDAWDMAAEICLSQLPSLVEDCNAKFQVWSRSIKKLCWN</sequence>
<dbReference type="EMBL" id="CM018204">
    <property type="protein sequence ID" value="KAB2090051.1"/>
    <property type="molecule type" value="Genomic_DNA"/>
</dbReference>
<accession>A0A5J5WBH6</accession>
<proteinExistence type="predicted"/>
<gene>
    <name evidence="1" type="ORF">ES319_A03G100900v1</name>
</gene>
<dbReference type="AlphaFoldDB" id="A0A5J5WBH6"/>
<keyword evidence="2" id="KW-1185">Reference proteome</keyword>
<organism evidence="1 2">
    <name type="scientific">Gossypium barbadense</name>
    <name type="common">Sea Island cotton</name>
    <name type="synonym">Hibiscus barbadensis</name>
    <dbReference type="NCBI Taxonomy" id="3634"/>
    <lineage>
        <taxon>Eukaryota</taxon>
        <taxon>Viridiplantae</taxon>
        <taxon>Streptophyta</taxon>
        <taxon>Embryophyta</taxon>
        <taxon>Tracheophyta</taxon>
        <taxon>Spermatophyta</taxon>
        <taxon>Magnoliopsida</taxon>
        <taxon>eudicotyledons</taxon>
        <taxon>Gunneridae</taxon>
        <taxon>Pentapetalae</taxon>
        <taxon>rosids</taxon>
        <taxon>malvids</taxon>
        <taxon>Malvales</taxon>
        <taxon>Malvaceae</taxon>
        <taxon>Malvoideae</taxon>
        <taxon>Gossypium</taxon>
    </lineage>
</organism>
<evidence type="ECO:0000313" key="2">
    <source>
        <dbReference type="Proteomes" id="UP000327439"/>
    </source>
</evidence>
<protein>
    <submittedName>
        <fullName evidence="1">Uncharacterized protein</fullName>
    </submittedName>
</protein>
<name>A0A5J5WBH6_GOSBA</name>
<dbReference type="OrthoDB" id="10262360at2759"/>
<reference evidence="2" key="1">
    <citation type="journal article" date="2020" name="Nat. Genet.">
        <title>Genomic diversifications of five Gossypium allopolyploid species and their impact on cotton improvement.</title>
        <authorList>
            <person name="Chen Z.J."/>
            <person name="Sreedasyam A."/>
            <person name="Ando A."/>
            <person name="Song Q."/>
            <person name="De Santiago L.M."/>
            <person name="Hulse-Kemp A.M."/>
            <person name="Ding M."/>
            <person name="Ye W."/>
            <person name="Kirkbride R.C."/>
            <person name="Jenkins J."/>
            <person name="Plott C."/>
            <person name="Lovell J."/>
            <person name="Lin Y.M."/>
            <person name="Vaughn R."/>
            <person name="Liu B."/>
            <person name="Simpson S."/>
            <person name="Scheffler B.E."/>
            <person name="Wen L."/>
            <person name="Saski C.A."/>
            <person name="Grover C.E."/>
            <person name="Hu G."/>
            <person name="Conover J.L."/>
            <person name="Carlson J.W."/>
            <person name="Shu S."/>
            <person name="Boston L.B."/>
            <person name="Williams M."/>
            <person name="Peterson D.G."/>
            <person name="McGee K."/>
            <person name="Jones D.C."/>
            <person name="Wendel J.F."/>
            <person name="Stelly D.M."/>
            <person name="Grimwood J."/>
            <person name="Schmutz J."/>
        </authorList>
    </citation>
    <scope>NUCLEOTIDE SEQUENCE [LARGE SCALE GENOMIC DNA]</scope>
    <source>
        <strain evidence="2">cv. 3-79</strain>
    </source>
</reference>
<evidence type="ECO:0000313" key="1">
    <source>
        <dbReference type="EMBL" id="KAB2090051.1"/>
    </source>
</evidence>